<dbReference type="EMBL" id="PGTN01000055">
    <property type="protein sequence ID" value="PJF47317.1"/>
    <property type="molecule type" value="Genomic_DNA"/>
</dbReference>
<comment type="caution">
    <text evidence="6">The sequence shown here is derived from an EMBL/GenBank/DDBJ whole genome shotgun (WGS) entry which is preliminary data.</text>
</comment>
<dbReference type="InterPro" id="IPR013785">
    <property type="entry name" value="Aldolase_TIM"/>
</dbReference>
<dbReference type="NCBIfam" id="TIGR01182">
    <property type="entry name" value="eda"/>
    <property type="match status" value="1"/>
</dbReference>
<dbReference type="AlphaFoldDB" id="A0A2M8QBZ7"/>
<evidence type="ECO:0000256" key="5">
    <source>
        <dbReference type="ARBA" id="ARBA00023277"/>
    </source>
</evidence>
<protein>
    <submittedName>
        <fullName evidence="6">2-dehydro-3-deoxyphosphogluconate aldolase</fullName>
    </submittedName>
</protein>
<dbReference type="Pfam" id="PF01081">
    <property type="entry name" value="Aldolase"/>
    <property type="match status" value="1"/>
</dbReference>
<evidence type="ECO:0000256" key="1">
    <source>
        <dbReference type="ARBA" id="ARBA00004761"/>
    </source>
</evidence>
<comment type="subunit">
    <text evidence="3">Homotrimer.</text>
</comment>
<evidence type="ECO:0000313" key="6">
    <source>
        <dbReference type="EMBL" id="PJF47317.1"/>
    </source>
</evidence>
<comment type="similarity">
    <text evidence="2">Belongs to the KHG/KDPG aldolase family.</text>
</comment>
<dbReference type="SUPFAM" id="SSF51569">
    <property type="entry name" value="Aldolase"/>
    <property type="match status" value="1"/>
</dbReference>
<evidence type="ECO:0000256" key="4">
    <source>
        <dbReference type="ARBA" id="ARBA00023239"/>
    </source>
</evidence>
<dbReference type="InterPro" id="IPR000887">
    <property type="entry name" value="Aldlse_KDPG_KHG"/>
</dbReference>
<proteinExistence type="inferred from homology"/>
<dbReference type="Proteomes" id="UP000230790">
    <property type="component" value="Unassembled WGS sequence"/>
</dbReference>
<dbReference type="PANTHER" id="PTHR30246">
    <property type="entry name" value="2-KETO-3-DEOXY-6-PHOSPHOGLUCONATE ALDOLASE"/>
    <property type="match status" value="1"/>
</dbReference>
<evidence type="ECO:0000256" key="3">
    <source>
        <dbReference type="ARBA" id="ARBA00011233"/>
    </source>
</evidence>
<evidence type="ECO:0000256" key="2">
    <source>
        <dbReference type="ARBA" id="ARBA00006906"/>
    </source>
</evidence>
<gene>
    <name evidence="6" type="ORF">CUN48_09305</name>
</gene>
<evidence type="ECO:0000313" key="7">
    <source>
        <dbReference type="Proteomes" id="UP000230790"/>
    </source>
</evidence>
<name>A0A2M8QBZ7_9CHLR</name>
<dbReference type="CDD" id="cd00452">
    <property type="entry name" value="KDPG_aldolase"/>
    <property type="match status" value="1"/>
</dbReference>
<organism evidence="6 7">
    <name type="scientific">Candidatus Thermofonsia Clade 3 bacterium</name>
    <dbReference type="NCBI Taxonomy" id="2364212"/>
    <lineage>
        <taxon>Bacteria</taxon>
        <taxon>Bacillati</taxon>
        <taxon>Chloroflexota</taxon>
        <taxon>Candidatus Thermofontia</taxon>
        <taxon>Candidatus Thermofonsia Clade 3</taxon>
    </lineage>
</organism>
<comment type="pathway">
    <text evidence="1">Carbohydrate acid metabolism.</text>
</comment>
<keyword evidence="5" id="KW-0119">Carbohydrate metabolism</keyword>
<dbReference type="GO" id="GO:0016829">
    <property type="term" value="F:lyase activity"/>
    <property type="evidence" value="ECO:0007669"/>
    <property type="project" value="UniProtKB-KW"/>
</dbReference>
<dbReference type="Gene3D" id="3.20.20.70">
    <property type="entry name" value="Aldolase class I"/>
    <property type="match status" value="1"/>
</dbReference>
<reference evidence="6 7" key="1">
    <citation type="submission" date="2017-11" db="EMBL/GenBank/DDBJ databases">
        <title>Evolution of Phototrophy in the Chloroflexi Phylum Driven by Horizontal Gene Transfer.</title>
        <authorList>
            <person name="Ward L.M."/>
            <person name="Hemp J."/>
            <person name="Shih P.M."/>
            <person name="Mcglynn S.E."/>
            <person name="Fischer W."/>
        </authorList>
    </citation>
    <scope>NUCLEOTIDE SEQUENCE [LARGE SCALE GENOMIC DNA]</scope>
    <source>
        <strain evidence="6">JP3_7</strain>
    </source>
</reference>
<sequence>MGCARARRAKRATMPTDCAMLLIERRLRALFREQVVAIIRVAEAERALGLARALIAGGFRCVEVTMTVPGALDVIQTLCADAPEDVLIGAGTVTSAAEARRCIEVGAQFLVSPICETDIIRPSREAGVVAIPAGMTPTEIMHAWRLGAHVVKVFPAGAIGGPAFIRAVRGPLPDIPLWVSGAVQPCETQAYLAAGAQLVGLNAGALPNSLIESGDWAGLAAAARAMLDEARHAAKVMSPAS</sequence>
<keyword evidence="4" id="KW-0456">Lyase</keyword>
<dbReference type="PANTHER" id="PTHR30246:SF1">
    <property type="entry name" value="2-DEHYDRO-3-DEOXY-6-PHOSPHOGALACTONATE ALDOLASE-RELATED"/>
    <property type="match status" value="1"/>
</dbReference>
<accession>A0A2M8QBZ7</accession>